<evidence type="ECO:0000313" key="6">
    <source>
        <dbReference type="Proteomes" id="UP000789739"/>
    </source>
</evidence>
<name>A0A9N9FKV1_9GLOM</name>
<feature type="domain" description="GS catalytic" evidence="4">
    <location>
        <begin position="197"/>
        <end position="644"/>
    </location>
</feature>
<keyword evidence="6" id="KW-1185">Reference proteome</keyword>
<gene>
    <name evidence="5" type="ORF">PBRASI_LOCUS4708</name>
</gene>
<dbReference type="InterPro" id="IPR027303">
    <property type="entry name" value="Gln_synth_gly_rich_site"/>
</dbReference>
<reference evidence="5" key="1">
    <citation type="submission" date="2021-06" db="EMBL/GenBank/DDBJ databases">
        <authorList>
            <person name="Kallberg Y."/>
            <person name="Tangrot J."/>
            <person name="Rosling A."/>
        </authorList>
    </citation>
    <scope>NUCLEOTIDE SEQUENCE</scope>
    <source>
        <strain evidence="5">BR232B</strain>
    </source>
</reference>
<comment type="caution">
    <text evidence="5">The sequence shown here is derived from an EMBL/GenBank/DDBJ whole genome shotgun (WGS) entry which is preliminary data.</text>
</comment>
<sequence>MSHHFRHTTLLSTYDYPPRVVQFPTRDGKQVYTSEIFAQNVFSLRTLSNALPKPVYEQFVKQMRGRQVMDKNTADSVAHAVRVWAMDRGATHFTHWFQPQTESTAEKHDSFLSLKSTLGDGWEEHVPMDAFSGSQLIQSEPDASSFPSGGMRTTFEARGYTVWDTTSPMFLQSGPHGTMILYIPSIFISYNGEALDEKTVLLRSAEALSKAAVELLNVIGNDSSTVNHVYTTLGIEQEFFLVDRGLYVLRPDLKITGRTLIGAVPPKHQQMEDHYFGRMPSRAMATISEAELELLKLGVPVKTRHNEVAPAQFEMAPIFEDAALAVDHNLLTMEVLSKVAHRHKLKVLFHEKPFNGVNGSGKHCNWSMSTNLGENLLEPTATPESNTKFLLCLVAVLNAVYIHGDLLRAGIASASNDHRLGANEAPPGIISVFLGTHLTDVLDAIAENRPIIRSSIPHVEHIKVGGTTLDVKISTMPEISRDLTDRNRTSPFAFTGNKFEFRAVGSKQSPSFPVTVLNAAVASSIREITAALRKQQGDKLSLTEDDKMSVIKEYIIKTKNIRFEGDNYSDAWVKEAESRGLPNIKKSLDAFTKLLEPVHAGMLTQNGIFTESELHSRYHILLEKYTKDILIEASTLRSIIMTKVLPAAYEFRKSLAEGIKALNDIGAAAPEENVLEQTAPAVRNLQAQIALLADNIAKVSAIRDAKDAARAVQEELLPVMEDVRVSADFMEELVDDKIWPLPKYSELLFT</sequence>
<dbReference type="AlphaFoldDB" id="A0A9N9FKV1"/>
<evidence type="ECO:0000256" key="1">
    <source>
        <dbReference type="PROSITE-ProRule" id="PRU01330"/>
    </source>
</evidence>
<evidence type="ECO:0000259" key="3">
    <source>
        <dbReference type="PROSITE" id="PS51986"/>
    </source>
</evidence>
<organism evidence="5 6">
    <name type="scientific">Paraglomus brasilianum</name>
    <dbReference type="NCBI Taxonomy" id="144538"/>
    <lineage>
        <taxon>Eukaryota</taxon>
        <taxon>Fungi</taxon>
        <taxon>Fungi incertae sedis</taxon>
        <taxon>Mucoromycota</taxon>
        <taxon>Glomeromycotina</taxon>
        <taxon>Glomeromycetes</taxon>
        <taxon>Paraglomerales</taxon>
        <taxon>Paraglomeraceae</taxon>
        <taxon>Paraglomus</taxon>
    </lineage>
</organism>
<feature type="domain" description="GS beta-grasp" evidence="3">
    <location>
        <begin position="91"/>
        <end position="192"/>
    </location>
</feature>
<protein>
    <submittedName>
        <fullName evidence="5">9565_t:CDS:1</fullName>
    </submittedName>
</protein>
<dbReference type="Gene3D" id="1.20.120.1560">
    <property type="match status" value="1"/>
</dbReference>
<dbReference type="InterPro" id="IPR052725">
    <property type="entry name" value="GS_Type-3"/>
</dbReference>
<evidence type="ECO:0000259" key="4">
    <source>
        <dbReference type="PROSITE" id="PS51987"/>
    </source>
</evidence>
<evidence type="ECO:0000256" key="2">
    <source>
        <dbReference type="RuleBase" id="RU000384"/>
    </source>
</evidence>
<evidence type="ECO:0000313" key="5">
    <source>
        <dbReference type="EMBL" id="CAG8543418.1"/>
    </source>
</evidence>
<dbReference type="SUPFAM" id="SSF55931">
    <property type="entry name" value="Glutamine synthetase/guanido kinase"/>
    <property type="match status" value="1"/>
</dbReference>
<dbReference type="OrthoDB" id="415358at2759"/>
<proteinExistence type="inferred from homology"/>
<dbReference type="InterPro" id="IPR040577">
    <property type="entry name" value="Gln-synt_C"/>
</dbReference>
<comment type="similarity">
    <text evidence="1 2">Belongs to the glutamine synthetase family.</text>
</comment>
<dbReference type="Pfam" id="PF18318">
    <property type="entry name" value="Gln-synt_C-ter"/>
    <property type="match status" value="1"/>
</dbReference>
<dbReference type="EMBL" id="CAJVPI010000504">
    <property type="protein sequence ID" value="CAG8543418.1"/>
    <property type="molecule type" value="Genomic_DNA"/>
</dbReference>
<dbReference type="InterPro" id="IPR022147">
    <property type="entry name" value="GSIII_N"/>
</dbReference>
<dbReference type="InterPro" id="IPR008146">
    <property type="entry name" value="Gln_synth_cat_dom"/>
</dbReference>
<dbReference type="Gene3D" id="3.30.590.10">
    <property type="entry name" value="Glutamine synthetase/guanido kinase, catalytic domain"/>
    <property type="match status" value="1"/>
</dbReference>
<dbReference type="SMART" id="SM01230">
    <property type="entry name" value="Gln-synt_C"/>
    <property type="match status" value="1"/>
</dbReference>
<dbReference type="PROSITE" id="PS00181">
    <property type="entry name" value="GLNA_ATP"/>
    <property type="match status" value="1"/>
</dbReference>
<dbReference type="Pfam" id="PF00120">
    <property type="entry name" value="Gln-synt_C"/>
    <property type="match status" value="1"/>
</dbReference>
<dbReference type="PROSITE" id="PS51987">
    <property type="entry name" value="GS_CATALYTIC"/>
    <property type="match status" value="1"/>
</dbReference>
<accession>A0A9N9FKV1</accession>
<dbReference type="GO" id="GO:0006542">
    <property type="term" value="P:glutamine biosynthetic process"/>
    <property type="evidence" value="ECO:0007669"/>
    <property type="project" value="InterPro"/>
</dbReference>
<dbReference type="InterPro" id="IPR008147">
    <property type="entry name" value="Gln_synt_N"/>
</dbReference>
<dbReference type="PANTHER" id="PTHR42974">
    <property type="entry name" value="GLUTAMINE SYNTHETASE"/>
    <property type="match status" value="1"/>
</dbReference>
<dbReference type="Proteomes" id="UP000789739">
    <property type="component" value="Unassembled WGS sequence"/>
</dbReference>
<dbReference type="PANTHER" id="PTHR42974:SF1">
    <property type="entry name" value="TYPE-3 GLUTAMINE SYNTHETASE"/>
    <property type="match status" value="1"/>
</dbReference>
<dbReference type="GO" id="GO:0004356">
    <property type="term" value="F:glutamine synthetase activity"/>
    <property type="evidence" value="ECO:0007669"/>
    <property type="project" value="InterPro"/>
</dbReference>
<dbReference type="Pfam" id="PF12437">
    <property type="entry name" value="GSIII_N"/>
    <property type="match status" value="1"/>
</dbReference>
<dbReference type="PROSITE" id="PS51986">
    <property type="entry name" value="GS_BETA_GRASP"/>
    <property type="match status" value="1"/>
</dbReference>
<dbReference type="InterPro" id="IPR014746">
    <property type="entry name" value="Gln_synth/guanido_kin_cat_dom"/>
</dbReference>